<dbReference type="InterPro" id="IPR000086">
    <property type="entry name" value="NUDIX_hydrolase_dom"/>
</dbReference>
<protein>
    <submittedName>
        <fullName evidence="3">RNA pyrophosphohydrolase</fullName>
        <ecNumber evidence="3">3.6.1.-</ecNumber>
    </submittedName>
</protein>
<dbReference type="GO" id="GO:0006753">
    <property type="term" value="P:nucleoside phosphate metabolic process"/>
    <property type="evidence" value="ECO:0007669"/>
    <property type="project" value="TreeGrafter"/>
</dbReference>
<reference evidence="3" key="1">
    <citation type="journal article" date="2019" name="PLoS Negl. Trop. Dis.">
        <title>Revisiting the worldwide diversity of Leptospira species in the environment.</title>
        <authorList>
            <person name="Vincent A.T."/>
            <person name="Schiettekatte O."/>
            <person name="Bourhy P."/>
            <person name="Veyrier F.J."/>
            <person name="Picardeau M."/>
        </authorList>
    </citation>
    <scope>NUCLEOTIDE SEQUENCE [LARGE SCALE GENOMIC DNA]</scope>
    <source>
        <strain evidence="3">201400974</strain>
    </source>
</reference>
<dbReference type="CDD" id="cd03671">
    <property type="entry name" value="NUDIX_Ap4A_hydrolase_plant_like"/>
    <property type="match status" value="1"/>
</dbReference>
<dbReference type="PANTHER" id="PTHR11839:SF22">
    <property type="entry name" value="NUDIX HYDROLASE 26, CHLOROPLASTIC"/>
    <property type="match status" value="1"/>
</dbReference>
<evidence type="ECO:0000313" key="3">
    <source>
        <dbReference type="EMBL" id="TGN11110.1"/>
    </source>
</evidence>
<dbReference type="GO" id="GO:0034432">
    <property type="term" value="F:bis(5'-adenosyl)-pentaphosphatase activity"/>
    <property type="evidence" value="ECO:0007669"/>
    <property type="project" value="TreeGrafter"/>
</dbReference>
<keyword evidence="1 3" id="KW-0378">Hydrolase</keyword>
<keyword evidence="4" id="KW-1185">Reference proteome</keyword>
<organism evidence="3 4">
    <name type="scientific">Leptospira ilyithenensis</name>
    <dbReference type="NCBI Taxonomy" id="2484901"/>
    <lineage>
        <taxon>Bacteria</taxon>
        <taxon>Pseudomonadati</taxon>
        <taxon>Spirochaetota</taxon>
        <taxon>Spirochaetia</taxon>
        <taxon>Leptospirales</taxon>
        <taxon>Leptospiraceae</taxon>
        <taxon>Leptospira</taxon>
    </lineage>
</organism>
<dbReference type="OrthoDB" id="9787476at2"/>
<dbReference type="Proteomes" id="UP000298264">
    <property type="component" value="Unassembled WGS sequence"/>
</dbReference>
<evidence type="ECO:0000259" key="2">
    <source>
        <dbReference type="PROSITE" id="PS51462"/>
    </source>
</evidence>
<dbReference type="PANTHER" id="PTHR11839">
    <property type="entry name" value="UDP/ADP-SUGAR PYROPHOSPHATASE"/>
    <property type="match status" value="1"/>
</dbReference>
<comment type="caution">
    <text evidence="3">The sequence shown here is derived from an EMBL/GenBank/DDBJ whole genome shotgun (WGS) entry which is preliminary data.</text>
</comment>
<dbReference type="AlphaFoldDB" id="A0A4R9LTU3"/>
<dbReference type="InterPro" id="IPR022927">
    <property type="entry name" value="RppH"/>
</dbReference>
<dbReference type="GO" id="GO:0019693">
    <property type="term" value="P:ribose phosphate metabolic process"/>
    <property type="evidence" value="ECO:0007669"/>
    <property type="project" value="TreeGrafter"/>
</dbReference>
<feature type="domain" description="Nudix hydrolase" evidence="2">
    <location>
        <begin position="5"/>
        <end position="146"/>
    </location>
</feature>
<dbReference type="Pfam" id="PF00293">
    <property type="entry name" value="NUDIX"/>
    <property type="match status" value="1"/>
</dbReference>
<dbReference type="EMBL" id="RQHV01000042">
    <property type="protein sequence ID" value="TGN11110.1"/>
    <property type="molecule type" value="Genomic_DNA"/>
</dbReference>
<evidence type="ECO:0000256" key="1">
    <source>
        <dbReference type="ARBA" id="ARBA00022801"/>
    </source>
</evidence>
<dbReference type="PROSITE" id="PS00893">
    <property type="entry name" value="NUDIX_BOX"/>
    <property type="match status" value="1"/>
</dbReference>
<dbReference type="GO" id="GO:0008893">
    <property type="term" value="F:guanosine-3',5'-bis(diphosphate) 3'-diphosphatase activity"/>
    <property type="evidence" value="ECO:0007669"/>
    <property type="project" value="TreeGrafter"/>
</dbReference>
<gene>
    <name evidence="3" type="ORF">EHS11_08095</name>
</gene>
<dbReference type="EC" id="3.6.1.-" evidence="3"/>
<dbReference type="InterPro" id="IPR020084">
    <property type="entry name" value="NUDIX_hydrolase_CS"/>
</dbReference>
<evidence type="ECO:0000313" key="4">
    <source>
        <dbReference type="Proteomes" id="UP000298264"/>
    </source>
</evidence>
<proteinExistence type="predicted"/>
<dbReference type="PROSITE" id="PS51462">
    <property type="entry name" value="NUDIX"/>
    <property type="match status" value="1"/>
</dbReference>
<name>A0A4R9LTU3_9LEPT</name>
<accession>A0A4R9LTU3</accession>
<dbReference type="InterPro" id="IPR015797">
    <property type="entry name" value="NUDIX_hydrolase-like_dom_sf"/>
</dbReference>
<dbReference type="Gene3D" id="3.90.79.10">
    <property type="entry name" value="Nucleoside Triphosphate Pyrophosphohydrolase"/>
    <property type="match status" value="1"/>
</dbReference>
<sequence>MTNKPYRKNVGIVVFNSQGKAIVGERVEFPGSWQFPQGGIDNGEDYVAAAERELYEEIGVKDATYVGEYKDWLDYDFPNFLNLHTELQKFRGQTQKWILYYWNHPIEDCTLDHFEREFLSVKYMDLLEIPKVVVDFKKPAYEKFVPFFFTLVQNYIADLKK</sequence>
<dbReference type="SUPFAM" id="SSF55811">
    <property type="entry name" value="Nudix"/>
    <property type="match status" value="1"/>
</dbReference>
<dbReference type="NCBIfam" id="NF001938">
    <property type="entry name" value="PRK00714.1-5"/>
    <property type="match status" value="1"/>
</dbReference>
<dbReference type="RefSeq" id="WP_135763865.1">
    <property type="nucleotide sequence ID" value="NZ_RQHV01000042.1"/>
</dbReference>